<proteinExistence type="predicted"/>
<reference evidence="1 2" key="1">
    <citation type="journal article" date="2011" name="Stand. Genomic Sci.">
        <title>Complete genome sequence of the hyperthermophilic chemolithoautotroph Pyrolobus fumarii type strain (1A).</title>
        <authorList>
            <person name="Anderson I."/>
            <person name="Goker M."/>
            <person name="Nolan M."/>
            <person name="Lucas S."/>
            <person name="Hammon N."/>
            <person name="Deshpande S."/>
            <person name="Cheng J.F."/>
            <person name="Tapia R."/>
            <person name="Han C."/>
            <person name="Goodwin L."/>
            <person name="Pitluck S."/>
            <person name="Huntemann M."/>
            <person name="Liolios K."/>
            <person name="Ivanova N."/>
            <person name="Pagani I."/>
            <person name="Mavromatis K."/>
            <person name="Ovchinikova G."/>
            <person name="Pati A."/>
            <person name="Chen A."/>
            <person name="Palaniappan K."/>
            <person name="Land M."/>
            <person name="Hauser L."/>
            <person name="Brambilla E.M."/>
            <person name="Huber H."/>
            <person name="Yasawong M."/>
            <person name="Rohde M."/>
            <person name="Spring S."/>
            <person name="Abt B."/>
            <person name="Sikorski J."/>
            <person name="Wirth R."/>
            <person name="Detter J.C."/>
            <person name="Woyke T."/>
            <person name="Bristow J."/>
            <person name="Eisen J.A."/>
            <person name="Markowitz V."/>
            <person name="Hugenholtz P."/>
            <person name="Kyrpides N.C."/>
            <person name="Klenk H.P."/>
            <person name="Lapidus A."/>
        </authorList>
    </citation>
    <scope>NUCLEOTIDE SEQUENCE [LARGE SCALE GENOMIC DNA]</scope>
    <source>
        <strain evidence="2">DSM 11204 / 1A</strain>
    </source>
</reference>
<dbReference type="STRING" id="694429.Pyrfu_0660"/>
<accession>G0EHF4</accession>
<dbReference type="Proteomes" id="UP000001037">
    <property type="component" value="Chromosome"/>
</dbReference>
<dbReference type="EMBL" id="CP002838">
    <property type="protein sequence ID" value="AEM38529.1"/>
    <property type="molecule type" value="Genomic_DNA"/>
</dbReference>
<sequence>MVRRGVFLIAVVIVTAILTPSLLLAGSQTATVTVSVTGFTGATVVDGTSSIKVDPATVKTMNYDGWNMWVNTTTKDDVILNLTGVNVNFTVYYSVTFSLPPSYPAGLAQPLLGATYKIDSVNTSEALSSTAIYTVKTFTITLDKSADNLGTQYSTALSQLTWIDLPEGFLNTLYESEPSTNSGTLNETEWYPYIYAKQVTIPVVQIKYDPATDTYVKATQVTVCLLLADPDSSIANNNAFSGDEALIIHSSCDYDVDTSNATTTASTVSYVDLNTAADYAFVGGYSTSVPTSAVKFYDYNQTAFAVINATITLADGSTARLYAIVNGSVDATAGTINLVFTPVYPVPYNAVLAGIYASNQYPYLHIWPLILVPVGAPAGTYTATVDVTIQQV</sequence>
<organism evidence="1 2">
    <name type="scientific">Pyrolobus fumarii (strain DSM 11204 / 1A)</name>
    <dbReference type="NCBI Taxonomy" id="694429"/>
    <lineage>
        <taxon>Archaea</taxon>
        <taxon>Thermoproteota</taxon>
        <taxon>Thermoprotei</taxon>
        <taxon>Desulfurococcales</taxon>
        <taxon>Pyrodictiaceae</taxon>
        <taxon>Pyrolobus</taxon>
    </lineage>
</organism>
<gene>
    <name evidence="1" type="ordered locus">Pyrfu_0660</name>
</gene>
<protein>
    <submittedName>
        <fullName evidence="1">Uncharacterized protein</fullName>
    </submittedName>
</protein>
<keyword evidence="2" id="KW-1185">Reference proteome</keyword>
<dbReference type="InParanoid" id="G0EHF4"/>
<dbReference type="KEGG" id="pfm:Pyrfu_0660"/>
<name>G0EHF4_PYRF1</name>
<evidence type="ECO:0000313" key="2">
    <source>
        <dbReference type="Proteomes" id="UP000001037"/>
    </source>
</evidence>
<dbReference type="AlphaFoldDB" id="G0EHF4"/>
<evidence type="ECO:0000313" key="1">
    <source>
        <dbReference type="EMBL" id="AEM38529.1"/>
    </source>
</evidence>
<dbReference type="HOGENOM" id="CLU_703255_0_0_2"/>